<dbReference type="Proteomes" id="UP001151699">
    <property type="component" value="Chromosome B"/>
</dbReference>
<dbReference type="EMBL" id="WJQU01000002">
    <property type="protein sequence ID" value="KAJ6641875.1"/>
    <property type="molecule type" value="Genomic_DNA"/>
</dbReference>
<comment type="caution">
    <text evidence="1">The sequence shown here is derived from an EMBL/GenBank/DDBJ whole genome shotgun (WGS) entry which is preliminary data.</text>
</comment>
<proteinExistence type="predicted"/>
<dbReference type="InterPro" id="IPR013783">
    <property type="entry name" value="Ig-like_fold"/>
</dbReference>
<reference evidence="1" key="1">
    <citation type="submission" date="2022-07" db="EMBL/GenBank/DDBJ databases">
        <authorList>
            <person name="Trinca V."/>
            <person name="Uliana J.V.C."/>
            <person name="Torres T.T."/>
            <person name="Ward R.J."/>
            <person name="Monesi N."/>
        </authorList>
    </citation>
    <scope>NUCLEOTIDE SEQUENCE</scope>
    <source>
        <strain evidence="1">HSMRA1968</strain>
        <tissue evidence="1">Whole embryos</tissue>
    </source>
</reference>
<name>A0A9Q0S382_9DIPT</name>
<dbReference type="AlphaFoldDB" id="A0A9Q0S382"/>
<dbReference type="OrthoDB" id="5969272at2759"/>
<keyword evidence="2" id="KW-1185">Reference proteome</keyword>
<evidence type="ECO:0000313" key="2">
    <source>
        <dbReference type="Proteomes" id="UP001151699"/>
    </source>
</evidence>
<accession>A0A9Q0S382</accession>
<gene>
    <name evidence="1" type="primary">Dscam2_8</name>
    <name evidence="1" type="ORF">Bhyg_06820</name>
</gene>
<evidence type="ECO:0000313" key="1">
    <source>
        <dbReference type="EMBL" id="KAJ6641875.1"/>
    </source>
</evidence>
<organism evidence="1 2">
    <name type="scientific">Pseudolycoriella hygida</name>
    <dbReference type="NCBI Taxonomy" id="35572"/>
    <lineage>
        <taxon>Eukaryota</taxon>
        <taxon>Metazoa</taxon>
        <taxon>Ecdysozoa</taxon>
        <taxon>Arthropoda</taxon>
        <taxon>Hexapoda</taxon>
        <taxon>Insecta</taxon>
        <taxon>Pterygota</taxon>
        <taxon>Neoptera</taxon>
        <taxon>Endopterygota</taxon>
        <taxon>Diptera</taxon>
        <taxon>Nematocera</taxon>
        <taxon>Sciaroidea</taxon>
        <taxon>Sciaridae</taxon>
        <taxon>Pseudolycoriella</taxon>
    </lineage>
</organism>
<protein>
    <submittedName>
        <fullName evidence="1">Down syndrome cell adhesion molecule-like protein Dscam2</fullName>
    </submittedName>
</protein>
<sequence length="82" mass="9091">MNKDVRHILANGSLFFPAFDAGSFRQDVHWAIYKCVASNSVGTIVSRDMSVKAVQMKCDLFDVVRGLNVRSCSTVAMSLTIY</sequence>
<dbReference type="Gene3D" id="2.60.40.10">
    <property type="entry name" value="Immunoglobulins"/>
    <property type="match status" value="1"/>
</dbReference>